<dbReference type="Proteomes" id="UP000014071">
    <property type="component" value="Unassembled WGS sequence"/>
</dbReference>
<accession>R9NX89</accession>
<keyword evidence="4" id="KW-1185">Reference proteome</keyword>
<dbReference type="EMBL" id="DF238772">
    <property type="protein sequence ID" value="GAC93152.1"/>
    <property type="molecule type" value="Genomic_DNA"/>
</dbReference>
<reference evidence="4" key="1">
    <citation type="journal article" date="2013" name="Genome Announc.">
        <title>Draft genome sequence of the basidiomycetous yeast-like fungus Pseudozyma hubeiensis SY62, which produces an abundant amount of the biosurfactant mannosylerythritol lipids.</title>
        <authorList>
            <person name="Konishi M."/>
            <person name="Hatada Y."/>
            <person name="Horiuchi J."/>
        </authorList>
    </citation>
    <scope>NUCLEOTIDE SEQUENCE [LARGE SCALE GENOMIC DNA]</scope>
    <source>
        <strain evidence="4">SY62</strain>
    </source>
</reference>
<keyword evidence="2" id="KW-0732">Signal</keyword>
<keyword evidence="1" id="KW-1133">Transmembrane helix</keyword>
<evidence type="ECO:0008006" key="5">
    <source>
        <dbReference type="Google" id="ProtNLM"/>
    </source>
</evidence>
<sequence>MKHVLYVWCHAIALLLFQANSDPAIRSDCRTQVELLLPFGAAFYLLPSVFQVNIWCFSPHRKAAFSECVRSPYVTLLIFVRRL</sequence>
<protein>
    <recommendedName>
        <fullName evidence="5">Secreted protein</fullName>
    </recommendedName>
</protein>
<organism evidence="3 4">
    <name type="scientific">Pseudozyma hubeiensis (strain SY62)</name>
    <name type="common">Yeast</name>
    <dbReference type="NCBI Taxonomy" id="1305764"/>
    <lineage>
        <taxon>Eukaryota</taxon>
        <taxon>Fungi</taxon>
        <taxon>Dikarya</taxon>
        <taxon>Basidiomycota</taxon>
        <taxon>Ustilaginomycotina</taxon>
        <taxon>Ustilaginomycetes</taxon>
        <taxon>Ustilaginales</taxon>
        <taxon>Ustilaginaceae</taxon>
        <taxon>Pseudozyma</taxon>
    </lineage>
</organism>
<gene>
    <name evidence="3" type="ORF">PHSY_000715</name>
</gene>
<name>R9NX89_PSEHS</name>
<feature type="chain" id="PRO_5005710700" description="Secreted protein" evidence="2">
    <location>
        <begin position="22"/>
        <end position="83"/>
    </location>
</feature>
<dbReference type="HOGENOM" id="CLU_2543541_0_0_1"/>
<evidence type="ECO:0000313" key="4">
    <source>
        <dbReference type="Proteomes" id="UP000014071"/>
    </source>
</evidence>
<keyword evidence="1" id="KW-0472">Membrane</keyword>
<evidence type="ECO:0000256" key="2">
    <source>
        <dbReference type="SAM" id="SignalP"/>
    </source>
</evidence>
<feature type="transmembrane region" description="Helical" evidence="1">
    <location>
        <begin position="37"/>
        <end position="57"/>
    </location>
</feature>
<keyword evidence="1" id="KW-0812">Transmembrane</keyword>
<dbReference type="AlphaFoldDB" id="R9NX89"/>
<evidence type="ECO:0000313" key="3">
    <source>
        <dbReference type="EMBL" id="GAC93152.1"/>
    </source>
</evidence>
<proteinExistence type="predicted"/>
<evidence type="ECO:0000256" key="1">
    <source>
        <dbReference type="SAM" id="Phobius"/>
    </source>
</evidence>
<dbReference type="GeneID" id="24106018"/>
<dbReference type="RefSeq" id="XP_012186739.1">
    <property type="nucleotide sequence ID" value="XM_012331349.1"/>
</dbReference>
<feature type="signal peptide" evidence="2">
    <location>
        <begin position="1"/>
        <end position="21"/>
    </location>
</feature>